<keyword evidence="3" id="KW-1185">Reference proteome</keyword>
<feature type="region of interest" description="Disordered" evidence="1">
    <location>
        <begin position="14"/>
        <end position="41"/>
    </location>
</feature>
<dbReference type="EMBL" id="JACEIK010002386">
    <property type="protein sequence ID" value="MCD9560828.1"/>
    <property type="molecule type" value="Genomic_DNA"/>
</dbReference>
<gene>
    <name evidence="2" type="ORF">HAX54_019634</name>
</gene>
<accession>A0ABS8UR62</accession>
<reference evidence="2 3" key="1">
    <citation type="journal article" date="2021" name="BMC Genomics">
        <title>Datura genome reveals duplications of psychoactive alkaloid biosynthetic genes and high mutation rate following tissue culture.</title>
        <authorList>
            <person name="Rajewski A."/>
            <person name="Carter-House D."/>
            <person name="Stajich J."/>
            <person name="Litt A."/>
        </authorList>
    </citation>
    <scope>NUCLEOTIDE SEQUENCE [LARGE SCALE GENOMIC DNA]</scope>
    <source>
        <strain evidence="2">AR-01</strain>
    </source>
</reference>
<feature type="compositionally biased region" description="Basic and acidic residues" evidence="1">
    <location>
        <begin position="14"/>
        <end position="30"/>
    </location>
</feature>
<dbReference type="Proteomes" id="UP000823775">
    <property type="component" value="Unassembled WGS sequence"/>
</dbReference>
<comment type="caution">
    <text evidence="2">The sequence shown here is derived from an EMBL/GenBank/DDBJ whole genome shotgun (WGS) entry which is preliminary data.</text>
</comment>
<name>A0ABS8UR62_DATST</name>
<proteinExistence type="predicted"/>
<sequence length="119" mass="13616">MKEVVEVLEQVESMGKEKPKVQKQKPEPHLIDTSNAEKSSHHMVQATMDLEPDLEDDRYNWKVKGRRRDQVPEKFKRREIVDHVVKQALAACGDSSSESDMPEGPEDASMMVVEDRDSP</sequence>
<evidence type="ECO:0000256" key="1">
    <source>
        <dbReference type="SAM" id="MobiDB-lite"/>
    </source>
</evidence>
<organism evidence="2 3">
    <name type="scientific">Datura stramonium</name>
    <name type="common">Jimsonweed</name>
    <name type="synonym">Common thornapple</name>
    <dbReference type="NCBI Taxonomy" id="4076"/>
    <lineage>
        <taxon>Eukaryota</taxon>
        <taxon>Viridiplantae</taxon>
        <taxon>Streptophyta</taxon>
        <taxon>Embryophyta</taxon>
        <taxon>Tracheophyta</taxon>
        <taxon>Spermatophyta</taxon>
        <taxon>Magnoliopsida</taxon>
        <taxon>eudicotyledons</taxon>
        <taxon>Gunneridae</taxon>
        <taxon>Pentapetalae</taxon>
        <taxon>asterids</taxon>
        <taxon>lamiids</taxon>
        <taxon>Solanales</taxon>
        <taxon>Solanaceae</taxon>
        <taxon>Solanoideae</taxon>
        <taxon>Datureae</taxon>
        <taxon>Datura</taxon>
    </lineage>
</organism>
<evidence type="ECO:0000313" key="3">
    <source>
        <dbReference type="Proteomes" id="UP000823775"/>
    </source>
</evidence>
<feature type="region of interest" description="Disordered" evidence="1">
    <location>
        <begin position="92"/>
        <end position="119"/>
    </location>
</feature>
<protein>
    <submittedName>
        <fullName evidence="2">Uncharacterized protein</fullName>
    </submittedName>
</protein>
<evidence type="ECO:0000313" key="2">
    <source>
        <dbReference type="EMBL" id="MCD9560828.1"/>
    </source>
</evidence>